<dbReference type="EMBL" id="MT141428">
    <property type="protein sequence ID" value="QJA61015.1"/>
    <property type="molecule type" value="Genomic_DNA"/>
</dbReference>
<dbReference type="EMBL" id="MT144614">
    <property type="protein sequence ID" value="QJH95154.1"/>
    <property type="molecule type" value="Genomic_DNA"/>
</dbReference>
<sequence>MKYYLEGLRFIIKCAKCQKPLGINVIDENYIDLNENENVRCYDLYTDIKHECIDWKEKFCGTIKCKHHDKLSLEHCSYLGIRYDGHLCDKFKIYEE</sequence>
<dbReference type="AlphaFoldDB" id="A0A6H1ZAK9"/>
<accession>A0A6H1ZAK9</accession>
<dbReference type="EMBL" id="MT143976">
    <property type="protein sequence ID" value="QJA44407.1"/>
    <property type="molecule type" value="Genomic_DNA"/>
</dbReference>
<reference evidence="1" key="1">
    <citation type="submission" date="2020-03" db="EMBL/GenBank/DDBJ databases">
        <title>The deep terrestrial virosphere.</title>
        <authorList>
            <person name="Holmfeldt K."/>
            <person name="Nilsson E."/>
            <person name="Simone D."/>
            <person name="Lopez-Fernandez M."/>
            <person name="Wu X."/>
            <person name="de Brujin I."/>
            <person name="Lundin D."/>
            <person name="Andersson A."/>
            <person name="Bertilsson S."/>
            <person name="Dopson M."/>
        </authorList>
    </citation>
    <scope>NUCLEOTIDE SEQUENCE</scope>
    <source>
        <strain evidence="2">MM415B01009</strain>
        <strain evidence="1">TM448A00108</strain>
        <strain evidence="3">TM448B00355</strain>
    </source>
</reference>
<name>A0A6H1ZAK9_9ZZZZ</name>
<organism evidence="1">
    <name type="scientific">viral metagenome</name>
    <dbReference type="NCBI Taxonomy" id="1070528"/>
    <lineage>
        <taxon>unclassified sequences</taxon>
        <taxon>metagenomes</taxon>
        <taxon>organismal metagenomes</taxon>
    </lineage>
</organism>
<evidence type="ECO:0000313" key="3">
    <source>
        <dbReference type="EMBL" id="QJH95154.1"/>
    </source>
</evidence>
<protein>
    <submittedName>
        <fullName evidence="1">Uncharacterized protein</fullName>
    </submittedName>
</protein>
<evidence type="ECO:0000313" key="2">
    <source>
        <dbReference type="EMBL" id="QJA61015.1"/>
    </source>
</evidence>
<proteinExistence type="predicted"/>
<evidence type="ECO:0000313" key="1">
    <source>
        <dbReference type="EMBL" id="QJA44407.1"/>
    </source>
</evidence>
<gene>
    <name evidence="2" type="ORF">MM415B01009_0016</name>
    <name evidence="1" type="ORF">TM448A00108_0034</name>
    <name evidence="3" type="ORF">TM448B00355_0007</name>
</gene>